<gene>
    <name evidence="9" type="ORF">SLA_6899</name>
</gene>
<dbReference type="InterPro" id="IPR036817">
    <property type="entry name" value="Transthyretin/HIU_hydrolase_sf"/>
</dbReference>
<dbReference type="GO" id="GO:0006144">
    <property type="term" value="P:purine nucleobase metabolic process"/>
    <property type="evidence" value="ECO:0007669"/>
    <property type="project" value="UniProtKB-KW"/>
</dbReference>
<dbReference type="RefSeq" id="WP_359879918.1">
    <property type="nucleotide sequence ID" value="NZ_JBEYHT010000037.1"/>
</dbReference>
<dbReference type="EC" id="3.5.2.17" evidence="7"/>
<dbReference type="KEGG" id="slau:SLA_6899"/>
<evidence type="ECO:0000256" key="2">
    <source>
        <dbReference type="ARBA" id="ARBA00002704"/>
    </source>
</evidence>
<evidence type="ECO:0000256" key="3">
    <source>
        <dbReference type="ARBA" id="ARBA00009850"/>
    </source>
</evidence>
<dbReference type="Proteomes" id="UP000217676">
    <property type="component" value="Chromosome"/>
</dbReference>
<comment type="similarity">
    <text evidence="3 7">Belongs to the transthyretin family. 5-hydroxyisourate hydrolase subfamily.</text>
</comment>
<dbReference type="SUPFAM" id="SSF49472">
    <property type="entry name" value="Transthyretin (synonym: prealbumin)"/>
    <property type="match status" value="1"/>
</dbReference>
<evidence type="ECO:0000256" key="5">
    <source>
        <dbReference type="ARBA" id="ARBA00022631"/>
    </source>
</evidence>
<dbReference type="InterPro" id="IPR023416">
    <property type="entry name" value="Transthyretin/HIU_hydrolase_d"/>
</dbReference>
<dbReference type="EMBL" id="AP017424">
    <property type="protein sequence ID" value="BAU87765.1"/>
    <property type="molecule type" value="Genomic_DNA"/>
</dbReference>
<accession>A0A160P8Z4</accession>
<comment type="catalytic activity">
    <reaction evidence="1 7">
        <text>5-hydroxyisourate + H2O = 5-hydroxy-2-oxo-4-ureido-2,5-dihydro-1H-imidazole-5-carboxylate + H(+)</text>
        <dbReference type="Rhea" id="RHEA:23736"/>
        <dbReference type="ChEBI" id="CHEBI:15377"/>
        <dbReference type="ChEBI" id="CHEBI:15378"/>
        <dbReference type="ChEBI" id="CHEBI:18072"/>
        <dbReference type="ChEBI" id="CHEBI:58639"/>
        <dbReference type="EC" id="3.5.2.17"/>
    </reaction>
</comment>
<evidence type="ECO:0000256" key="7">
    <source>
        <dbReference type="RuleBase" id="RU361270"/>
    </source>
</evidence>
<evidence type="ECO:0000256" key="6">
    <source>
        <dbReference type="ARBA" id="ARBA00022801"/>
    </source>
</evidence>
<dbReference type="PANTHER" id="PTHR10395">
    <property type="entry name" value="URICASE AND TRANSTHYRETIN-RELATED"/>
    <property type="match status" value="1"/>
</dbReference>
<evidence type="ECO:0000259" key="8">
    <source>
        <dbReference type="Pfam" id="PF00576"/>
    </source>
</evidence>
<proteinExistence type="inferred from homology"/>
<dbReference type="Pfam" id="PF00576">
    <property type="entry name" value="Transthyretin"/>
    <property type="match status" value="1"/>
</dbReference>
<reference evidence="9 10" key="1">
    <citation type="journal article" date="2016" name="Genome Announc.">
        <title>Complete Genome Sequence of Thiostrepton-Producing Streptomyces laurentii ATCC 31255.</title>
        <authorList>
            <person name="Doi K."/>
            <person name="Fujino Y."/>
            <person name="Nagayoshi Y."/>
            <person name="Ohshima T."/>
            <person name="Ogata S."/>
        </authorList>
    </citation>
    <scope>NUCLEOTIDE SEQUENCE [LARGE SCALE GENOMIC DNA]</scope>
    <source>
        <strain evidence="9 10">ATCC 31255</strain>
    </source>
</reference>
<dbReference type="GO" id="GO:0033971">
    <property type="term" value="F:hydroxyisourate hydrolase activity"/>
    <property type="evidence" value="ECO:0007669"/>
    <property type="project" value="UniProtKB-EC"/>
</dbReference>
<evidence type="ECO:0000313" key="9">
    <source>
        <dbReference type="EMBL" id="BAU87765.1"/>
    </source>
</evidence>
<organism evidence="9 10">
    <name type="scientific">Streptomyces laurentii</name>
    <dbReference type="NCBI Taxonomy" id="39478"/>
    <lineage>
        <taxon>Bacteria</taxon>
        <taxon>Bacillati</taxon>
        <taxon>Actinomycetota</taxon>
        <taxon>Actinomycetes</taxon>
        <taxon>Kitasatosporales</taxon>
        <taxon>Streptomycetaceae</taxon>
        <taxon>Streptomyces</taxon>
    </lineage>
</organism>
<dbReference type="NCBIfam" id="TIGR02962">
    <property type="entry name" value="hdxy_isourate"/>
    <property type="match status" value="1"/>
</dbReference>
<keyword evidence="10" id="KW-1185">Reference proteome</keyword>
<dbReference type="PANTHER" id="PTHR10395:SF7">
    <property type="entry name" value="5-HYDROXYISOURATE HYDROLASE"/>
    <property type="match status" value="1"/>
</dbReference>
<evidence type="ECO:0000256" key="1">
    <source>
        <dbReference type="ARBA" id="ARBA00001043"/>
    </source>
</evidence>
<keyword evidence="6 7" id="KW-0378">Hydrolase</keyword>
<evidence type="ECO:0000256" key="4">
    <source>
        <dbReference type="ARBA" id="ARBA00011881"/>
    </source>
</evidence>
<comment type="subunit">
    <text evidence="4 7">Homotetramer.</text>
</comment>
<dbReference type="InterPro" id="IPR014306">
    <property type="entry name" value="Hydroxyisourate_hydrolase"/>
</dbReference>
<dbReference type="Gene3D" id="2.60.40.180">
    <property type="entry name" value="Transthyretin/hydroxyisourate hydrolase domain"/>
    <property type="match status" value="1"/>
</dbReference>
<dbReference type="AlphaFoldDB" id="A0A160P8Z4"/>
<sequence>MSISVRVVDSTSGCSVAELAVTLHARENGAWPVVARARTDSAGRIASLSGRALPRGSYRLVFDTGAYFAERAVDSLYAEVIVSVHYQGDPSHLHVPLLLSPFAYTTYRGPAPKAVAAEQA</sequence>
<protein>
    <recommendedName>
        <fullName evidence="7">5-hydroxyisourate hydrolase</fullName>
        <shortName evidence="7">HIU hydrolase</shortName>
        <shortName evidence="7">HIUHase</shortName>
        <ecNumber evidence="7">3.5.2.17</ecNumber>
    </recommendedName>
</protein>
<keyword evidence="5 7" id="KW-0659">Purine metabolism</keyword>
<evidence type="ECO:0000313" key="10">
    <source>
        <dbReference type="Proteomes" id="UP000217676"/>
    </source>
</evidence>
<name>A0A160P8Z4_STRLU</name>
<comment type="function">
    <text evidence="2">Catalyzes the hydrolysis of 5-hydroxyisourate (HIU) to 2-oxo-4-hydroxy-4-carboxy-5-ureidoimidazoline (OHCU).</text>
</comment>
<feature type="domain" description="Transthyretin/hydroxyisourate hydrolase" evidence="8">
    <location>
        <begin position="3"/>
        <end position="109"/>
    </location>
</feature>